<evidence type="ECO:0000256" key="1">
    <source>
        <dbReference type="ARBA" id="ARBA00004141"/>
    </source>
</evidence>
<keyword evidence="6" id="KW-0325">Glycoprotein</keyword>
<proteinExistence type="inferred from homology"/>
<dbReference type="OrthoDB" id="8188647at2759"/>
<evidence type="ECO:0000313" key="8">
    <source>
        <dbReference type="EMBL" id="KAG5671584.1"/>
    </source>
</evidence>
<keyword evidence="4 7" id="KW-1133">Transmembrane helix</keyword>
<evidence type="ECO:0000256" key="5">
    <source>
        <dbReference type="ARBA" id="ARBA00023136"/>
    </source>
</evidence>
<feature type="transmembrane region" description="Helical" evidence="7">
    <location>
        <begin position="779"/>
        <end position="801"/>
    </location>
</feature>
<evidence type="ECO:0000313" key="9">
    <source>
        <dbReference type="Proteomes" id="UP001107558"/>
    </source>
</evidence>
<organism evidence="8 9">
    <name type="scientific">Polypedilum vanderplanki</name>
    <name type="common">Sleeping chironomid midge</name>
    <dbReference type="NCBI Taxonomy" id="319348"/>
    <lineage>
        <taxon>Eukaryota</taxon>
        <taxon>Metazoa</taxon>
        <taxon>Ecdysozoa</taxon>
        <taxon>Arthropoda</taxon>
        <taxon>Hexapoda</taxon>
        <taxon>Insecta</taxon>
        <taxon>Pterygota</taxon>
        <taxon>Neoptera</taxon>
        <taxon>Endopterygota</taxon>
        <taxon>Diptera</taxon>
        <taxon>Nematocera</taxon>
        <taxon>Chironomoidea</taxon>
        <taxon>Chironomidae</taxon>
        <taxon>Chironominae</taxon>
        <taxon>Polypedilum</taxon>
        <taxon>Polypedilum</taxon>
    </lineage>
</organism>
<evidence type="ECO:0000256" key="6">
    <source>
        <dbReference type="ARBA" id="ARBA00023180"/>
    </source>
</evidence>
<keyword evidence="3 7" id="KW-0812">Transmembrane</keyword>
<evidence type="ECO:0000256" key="4">
    <source>
        <dbReference type="ARBA" id="ARBA00022989"/>
    </source>
</evidence>
<evidence type="ECO:0000256" key="3">
    <source>
        <dbReference type="ARBA" id="ARBA00022692"/>
    </source>
</evidence>
<dbReference type="AlphaFoldDB" id="A0A9J6BPE7"/>
<keyword evidence="5 7" id="KW-0472">Membrane</keyword>
<feature type="transmembrane region" description="Helical" evidence="7">
    <location>
        <begin position="424"/>
        <end position="446"/>
    </location>
</feature>
<feature type="transmembrane region" description="Helical" evidence="7">
    <location>
        <begin position="458"/>
        <end position="483"/>
    </location>
</feature>
<comment type="caution">
    <text evidence="8">The sequence shown here is derived from an EMBL/GenBank/DDBJ whole genome shotgun (WGS) entry which is preliminary data.</text>
</comment>
<dbReference type="Proteomes" id="UP001107558">
    <property type="component" value="Chromosome 3"/>
</dbReference>
<sequence length="849" mass="97691">MEARNGIIDSNNYIIPSLKLEDGWFVFSSISKFLSSITPNDMPLIYCILELLRDVFHSKVSIFRIILEALKMESGFICLILIIFLLSTFPLGYTISWFCSKNIKMRGNGVNDFIRSNSLPNDLIFHEECREKLEKLNCRRRIYVFILEFFVCVCICLILSMFINNEQISTSINESSNVLRSALKDTEYFVKSTNHQLQSELFEKFDRTKEIIKIDLDDIDKLLGERITREISIKTGIDLTLEKTSSEILEGTRNLSKRVQHLLNDIVLKTIMLSTDASNKVNEIHIALSVLQRQCNYRDRPLCDTLRVKSFEEMGFIEKLRILNHNTILQKLRIMNDNINDNNLKRLTEEVSLSKKVLWNYSQQLKKDTERNSDETMHQLTIMRNGLNETMNRLTSVVKHVLDKIGSAWQKFLPLIDTVTESGYFSWIIGLLSCASTLVVTLFLIVPLSCTCCHVNNLAGITFQMSSCVLSIFCICLGIFTIFEALIGGHGEVFICRSLYEKPEFTVIGKLFDNPGILYNQSSSNGFFSELFIGPNEKAFTNISLSTTLSECEKNKSAYYTFKFDNLMDMKNTLNFENYIDLTNALDNIKADEAPFVELTQRIQYFLNDLLHDADGNFTLFRMEISQISPEKEMNNFIDQLQRVSLQIGDITTVTRMTSLASNARRVQASVLQPLELLKNEIVYQLTALELQIEPYITAIQEVQLSFNKSQEFLNKNSMEICANFSDHFRNRLKTNLNEFKKDILNELENEFGCGMLFDIFNALRIMTCAHIIEPISGLFFISFLILLLWICSTPLSLLLASTFYKIDRIQEQLCRTNTHQSYGYNDGSETNRAVSWSTRPQASIESNW</sequence>
<evidence type="ECO:0000256" key="7">
    <source>
        <dbReference type="SAM" id="Phobius"/>
    </source>
</evidence>
<dbReference type="Pfam" id="PF05478">
    <property type="entry name" value="Prominin"/>
    <property type="match status" value="1"/>
</dbReference>
<reference evidence="8" key="1">
    <citation type="submission" date="2021-03" db="EMBL/GenBank/DDBJ databases">
        <title>Chromosome level genome of the anhydrobiotic midge Polypedilum vanderplanki.</title>
        <authorList>
            <person name="Yoshida Y."/>
            <person name="Kikawada T."/>
            <person name="Gusev O."/>
        </authorList>
    </citation>
    <scope>NUCLEOTIDE SEQUENCE</scope>
    <source>
        <strain evidence="8">NIAS01</strain>
        <tissue evidence="8">Whole body or cell culture</tissue>
    </source>
</reference>
<dbReference type="PANTHER" id="PTHR11238">
    <property type="entry name" value="PROMININ ISOFORM D-RELATED"/>
    <property type="match status" value="1"/>
</dbReference>
<dbReference type="PANTHER" id="PTHR11238:SF9">
    <property type="entry name" value="PROMININ, ISOFORM D"/>
    <property type="match status" value="1"/>
</dbReference>
<accession>A0A9J6BPE7</accession>
<comment type="similarity">
    <text evidence="2">Belongs to the prominin family.</text>
</comment>
<keyword evidence="9" id="KW-1185">Reference proteome</keyword>
<dbReference type="EMBL" id="JADBJN010000003">
    <property type="protein sequence ID" value="KAG5671584.1"/>
    <property type="molecule type" value="Genomic_DNA"/>
</dbReference>
<dbReference type="GO" id="GO:0016020">
    <property type="term" value="C:membrane"/>
    <property type="evidence" value="ECO:0007669"/>
    <property type="project" value="UniProtKB-SubCell"/>
</dbReference>
<feature type="transmembrane region" description="Helical" evidence="7">
    <location>
        <begin position="74"/>
        <end position="98"/>
    </location>
</feature>
<gene>
    <name evidence="8" type="ORF">PVAND_001777</name>
</gene>
<feature type="transmembrane region" description="Helical" evidence="7">
    <location>
        <begin position="142"/>
        <end position="163"/>
    </location>
</feature>
<dbReference type="InterPro" id="IPR008795">
    <property type="entry name" value="Prominin"/>
</dbReference>
<evidence type="ECO:0000256" key="2">
    <source>
        <dbReference type="ARBA" id="ARBA00006058"/>
    </source>
</evidence>
<comment type="subcellular location">
    <subcellularLocation>
        <location evidence="1">Membrane</location>
        <topology evidence="1">Multi-pass membrane protein</topology>
    </subcellularLocation>
</comment>
<protein>
    <submittedName>
        <fullName evidence="8">Uncharacterized protein</fullName>
    </submittedName>
</protein>
<name>A0A9J6BPE7_POLVA</name>